<evidence type="ECO:0000313" key="1">
    <source>
        <dbReference type="EMBL" id="KAH6647802.1"/>
    </source>
</evidence>
<sequence length="54" mass="6067">MVGRWSLCHGGNYTSSPTKCSSLLTFLDDRHCCECAAVYCSPRFNVQHQETRAV</sequence>
<comment type="caution">
    <text evidence="1">The sequence shown here is derived from an EMBL/GenBank/DDBJ whole genome shotgun (WGS) entry which is preliminary data.</text>
</comment>
<dbReference type="Proteomes" id="UP000758603">
    <property type="component" value="Unassembled WGS sequence"/>
</dbReference>
<protein>
    <submittedName>
        <fullName evidence="1">Uncharacterized protein</fullName>
    </submittedName>
</protein>
<evidence type="ECO:0000313" key="2">
    <source>
        <dbReference type="Proteomes" id="UP000758603"/>
    </source>
</evidence>
<dbReference type="AlphaFoldDB" id="A0A9P8RQU8"/>
<gene>
    <name evidence="1" type="ORF">BKA67DRAFT_398492</name>
</gene>
<dbReference type="GeneID" id="70125560"/>
<organism evidence="1 2">
    <name type="scientific">Truncatella angustata</name>
    <dbReference type="NCBI Taxonomy" id="152316"/>
    <lineage>
        <taxon>Eukaryota</taxon>
        <taxon>Fungi</taxon>
        <taxon>Dikarya</taxon>
        <taxon>Ascomycota</taxon>
        <taxon>Pezizomycotina</taxon>
        <taxon>Sordariomycetes</taxon>
        <taxon>Xylariomycetidae</taxon>
        <taxon>Amphisphaeriales</taxon>
        <taxon>Sporocadaceae</taxon>
        <taxon>Truncatella</taxon>
    </lineage>
</organism>
<dbReference type="RefSeq" id="XP_045954314.1">
    <property type="nucleotide sequence ID" value="XM_046096668.1"/>
</dbReference>
<proteinExistence type="predicted"/>
<name>A0A9P8RQU8_9PEZI</name>
<dbReference type="EMBL" id="JAGPXC010000008">
    <property type="protein sequence ID" value="KAH6647802.1"/>
    <property type="molecule type" value="Genomic_DNA"/>
</dbReference>
<accession>A0A9P8RQU8</accession>
<keyword evidence="2" id="KW-1185">Reference proteome</keyword>
<reference evidence="1" key="1">
    <citation type="journal article" date="2021" name="Nat. Commun.">
        <title>Genetic determinants of endophytism in the Arabidopsis root mycobiome.</title>
        <authorList>
            <person name="Mesny F."/>
            <person name="Miyauchi S."/>
            <person name="Thiergart T."/>
            <person name="Pickel B."/>
            <person name="Atanasova L."/>
            <person name="Karlsson M."/>
            <person name="Huettel B."/>
            <person name="Barry K.W."/>
            <person name="Haridas S."/>
            <person name="Chen C."/>
            <person name="Bauer D."/>
            <person name="Andreopoulos W."/>
            <person name="Pangilinan J."/>
            <person name="LaButti K."/>
            <person name="Riley R."/>
            <person name="Lipzen A."/>
            <person name="Clum A."/>
            <person name="Drula E."/>
            <person name="Henrissat B."/>
            <person name="Kohler A."/>
            <person name="Grigoriev I.V."/>
            <person name="Martin F.M."/>
            <person name="Hacquard S."/>
        </authorList>
    </citation>
    <scope>NUCLEOTIDE SEQUENCE</scope>
    <source>
        <strain evidence="1">MPI-SDFR-AT-0073</strain>
    </source>
</reference>